<dbReference type="EMBL" id="VSSQ01009501">
    <property type="protein sequence ID" value="MPM41814.1"/>
    <property type="molecule type" value="Genomic_DNA"/>
</dbReference>
<evidence type="ECO:0000256" key="1">
    <source>
        <dbReference type="SAM" id="MobiDB-lite"/>
    </source>
</evidence>
<evidence type="ECO:0000313" key="2">
    <source>
        <dbReference type="EMBL" id="MPM41814.1"/>
    </source>
</evidence>
<feature type="region of interest" description="Disordered" evidence="1">
    <location>
        <begin position="167"/>
        <end position="222"/>
    </location>
</feature>
<proteinExistence type="predicted"/>
<feature type="compositionally biased region" description="Basic and acidic residues" evidence="1">
    <location>
        <begin position="167"/>
        <end position="176"/>
    </location>
</feature>
<dbReference type="AlphaFoldDB" id="A0A644ZW74"/>
<feature type="compositionally biased region" description="Gly residues" evidence="1">
    <location>
        <begin position="303"/>
        <end position="315"/>
    </location>
</feature>
<reference evidence="2" key="1">
    <citation type="submission" date="2019-08" db="EMBL/GenBank/DDBJ databases">
        <authorList>
            <person name="Kucharzyk K."/>
            <person name="Murdoch R.W."/>
            <person name="Higgins S."/>
            <person name="Loffler F."/>
        </authorList>
    </citation>
    <scope>NUCLEOTIDE SEQUENCE</scope>
</reference>
<comment type="caution">
    <text evidence="2">The sequence shown here is derived from an EMBL/GenBank/DDBJ whole genome shotgun (WGS) entry which is preliminary data.</text>
</comment>
<gene>
    <name evidence="2" type="ORF">SDC9_88474</name>
</gene>
<feature type="region of interest" description="Disordered" evidence="1">
    <location>
        <begin position="1"/>
        <end position="40"/>
    </location>
</feature>
<feature type="region of interest" description="Disordered" evidence="1">
    <location>
        <begin position="77"/>
        <end position="100"/>
    </location>
</feature>
<feature type="region of interest" description="Disordered" evidence="1">
    <location>
        <begin position="257"/>
        <end position="381"/>
    </location>
</feature>
<feature type="compositionally biased region" description="Low complexity" evidence="1">
    <location>
        <begin position="320"/>
        <end position="330"/>
    </location>
</feature>
<sequence length="381" mass="39322">MKPSEVKGPGVKSSEVKGPGGGALRKRRTQKAKSSGSEAGVDVVVVGVVGEECRAGQRVRSTDVVGAGLRRIAHVGGHQRLRSRPGDHGLPVDPPGVEGPPPRMVTEPAGAEHVGGVAGADHAHPDPVGPGEPQHRLEHRVVHLPRGDVGRRGGRKVDPLRGQHLVGERRGGDRRTGVGRVDLGDPPARRGLDQTYVVRRPTGGDRTRGVTGPGPGHHEHARGAGEDAAVLCLDHLQHRRLGVRDDRAGGRDQALVLTEGTEPGPGCGRPGLTRPPGAQGLDEAGRGELDLGTYVARVRRPGGSRGQRGHGGAQRGGADRAGWAGRWCRTGGPGTAGGSGTAGRARAGAGGQQHAGAGQQQGPAPDVWRVSGHPDSVRRRS</sequence>
<accession>A0A644ZW74</accession>
<feature type="compositionally biased region" description="Low complexity" evidence="1">
    <location>
        <begin position="354"/>
        <end position="365"/>
    </location>
</feature>
<feature type="compositionally biased region" description="Gly residues" evidence="1">
    <location>
        <begin position="331"/>
        <end position="341"/>
    </location>
</feature>
<name>A0A644ZW74_9ZZZZ</name>
<organism evidence="2">
    <name type="scientific">bioreactor metagenome</name>
    <dbReference type="NCBI Taxonomy" id="1076179"/>
    <lineage>
        <taxon>unclassified sequences</taxon>
        <taxon>metagenomes</taxon>
        <taxon>ecological metagenomes</taxon>
    </lineage>
</organism>
<protein>
    <submittedName>
        <fullName evidence="2">Uncharacterized protein</fullName>
    </submittedName>
</protein>